<evidence type="ECO:0000313" key="2">
    <source>
        <dbReference type="EMBL" id="ATE56298.1"/>
    </source>
</evidence>
<keyword evidence="3" id="KW-1185">Reference proteome</keyword>
<protein>
    <submittedName>
        <fullName evidence="2">Uncharacterized protein</fullName>
    </submittedName>
</protein>
<dbReference type="Proteomes" id="UP000218505">
    <property type="component" value="Chromosome"/>
</dbReference>
<dbReference type="AlphaFoldDB" id="A0A290ZBA5"/>
<feature type="compositionally biased region" description="Basic and acidic residues" evidence="1">
    <location>
        <begin position="23"/>
        <end position="37"/>
    </location>
</feature>
<feature type="region of interest" description="Disordered" evidence="1">
    <location>
        <begin position="19"/>
        <end position="48"/>
    </location>
</feature>
<gene>
    <name evidence="2" type="ORF">CNX65_26010</name>
</gene>
<evidence type="ECO:0000256" key="1">
    <source>
        <dbReference type="SAM" id="MobiDB-lite"/>
    </source>
</evidence>
<name>A0A290ZBA5_9PSEU</name>
<sequence>MAGAPSQGLSGFQAALTAVSRADGAKEPALDPDRDEQGPAPVRTRPPTTPLIALITGALAPTACTVSGTPRAARRWTAR</sequence>
<reference evidence="2" key="1">
    <citation type="submission" date="2017-09" db="EMBL/GenBank/DDBJ databases">
        <title>Complete Genome Sequence of ansamitocin-producing Bacterium Actinosynnema pretiosum X47.</title>
        <authorList>
            <person name="Cao G."/>
            <person name="Zong G."/>
            <person name="Zhong C."/>
            <person name="Fu J."/>
        </authorList>
    </citation>
    <scope>NUCLEOTIDE SEQUENCE [LARGE SCALE GENOMIC DNA]</scope>
    <source>
        <strain evidence="2">X47</strain>
    </source>
</reference>
<proteinExistence type="predicted"/>
<dbReference type="EMBL" id="CP023445">
    <property type="protein sequence ID" value="ATE56298.1"/>
    <property type="molecule type" value="Genomic_DNA"/>
</dbReference>
<organism evidence="2 3">
    <name type="scientific">Actinosynnema pretiosum</name>
    <dbReference type="NCBI Taxonomy" id="42197"/>
    <lineage>
        <taxon>Bacteria</taxon>
        <taxon>Bacillati</taxon>
        <taxon>Actinomycetota</taxon>
        <taxon>Actinomycetes</taxon>
        <taxon>Pseudonocardiales</taxon>
        <taxon>Pseudonocardiaceae</taxon>
        <taxon>Actinosynnema</taxon>
    </lineage>
</organism>
<dbReference type="KEGG" id="apre:CNX65_26010"/>
<accession>A0A290ZBA5</accession>
<evidence type="ECO:0000313" key="3">
    <source>
        <dbReference type="Proteomes" id="UP000218505"/>
    </source>
</evidence>